<keyword evidence="2" id="KW-1185">Reference proteome</keyword>
<organism evidence="1 2">
    <name type="scientific">Glomus cerebriforme</name>
    <dbReference type="NCBI Taxonomy" id="658196"/>
    <lineage>
        <taxon>Eukaryota</taxon>
        <taxon>Fungi</taxon>
        <taxon>Fungi incertae sedis</taxon>
        <taxon>Mucoromycota</taxon>
        <taxon>Glomeromycotina</taxon>
        <taxon>Glomeromycetes</taxon>
        <taxon>Glomerales</taxon>
        <taxon>Glomeraceae</taxon>
        <taxon>Glomus</taxon>
    </lineage>
</organism>
<evidence type="ECO:0000313" key="2">
    <source>
        <dbReference type="Proteomes" id="UP000265703"/>
    </source>
</evidence>
<dbReference type="SUPFAM" id="SSF52058">
    <property type="entry name" value="L domain-like"/>
    <property type="match status" value="1"/>
</dbReference>
<dbReference type="InterPro" id="IPR029063">
    <property type="entry name" value="SAM-dependent_MTases_sf"/>
</dbReference>
<sequence>MPFLLEKLEKDVVKRAELYKKCDIHAKKYREDRVIKTKEFYKKYKNDYPELKELIERELKEEERKNLEQFITTMINAQEYLETNYPKEDRKKIEVMDISNELLEDFLKNLNHETLEILEVLNNNFSEQYLSFLSKFVNLKELSIANNRFTGSLEPLKNMNKLEVLNNKPGSRVKKISQELKKHGKPETNEPRRIEETLEKTTQTNSTTEEIKAGVLEKPNFVNININNNIFSPTNNNVQQTITNLDPKQTPPKETTADNDELAVDYLKENFSSLQVIQKNALTNFKRTDYGISEKQKLIIIGNPPYNDLTSLKGRKIKQNSRNNLTIDSQIKSRDLGISFLRSYYHLKADYVCILHPLSYLIKETNFNHLKEFKDNYRLLKSLVIDSKKFTDAKGASFPIAISLYQKDKKGMDYEYIKNFSFQLEDGREFSLNSFQFLTNLVNKYPKKTFSDEYLNNLFFFTFRDINSIMRNRTFISKVNQYSVPIEKNKLKYYAYIDYFKEEFQAKIPFYLRNMDVFYNPNFQEED</sequence>
<evidence type="ECO:0000313" key="1">
    <source>
        <dbReference type="EMBL" id="RIA80921.1"/>
    </source>
</evidence>
<dbReference type="AlphaFoldDB" id="A0A397SDU6"/>
<dbReference type="Gene3D" id="3.80.10.10">
    <property type="entry name" value="Ribonuclease Inhibitor"/>
    <property type="match status" value="1"/>
</dbReference>
<dbReference type="InterPro" id="IPR032675">
    <property type="entry name" value="LRR_dom_sf"/>
</dbReference>
<dbReference type="EMBL" id="QKYT01000875">
    <property type="protein sequence ID" value="RIA80921.1"/>
    <property type="molecule type" value="Genomic_DNA"/>
</dbReference>
<gene>
    <name evidence="1" type="ORF">C1645_837834</name>
</gene>
<dbReference type="Proteomes" id="UP000265703">
    <property type="component" value="Unassembled WGS sequence"/>
</dbReference>
<dbReference type="OrthoDB" id="2143199at2759"/>
<dbReference type="Gene3D" id="3.40.50.150">
    <property type="entry name" value="Vaccinia Virus protein VP39"/>
    <property type="match status" value="1"/>
</dbReference>
<dbReference type="InterPro" id="IPR002052">
    <property type="entry name" value="DNA_methylase_N6_adenine_CS"/>
</dbReference>
<comment type="caution">
    <text evidence="1">The sequence shown here is derived from an EMBL/GenBank/DDBJ whole genome shotgun (WGS) entry which is preliminary data.</text>
</comment>
<dbReference type="PROSITE" id="PS00092">
    <property type="entry name" value="N6_MTASE"/>
    <property type="match status" value="1"/>
</dbReference>
<reference evidence="1 2" key="1">
    <citation type="submission" date="2018-06" db="EMBL/GenBank/DDBJ databases">
        <title>Comparative genomics reveals the genomic features of Rhizophagus irregularis, R. cerebriforme, R. diaphanum and Gigaspora rosea, and their symbiotic lifestyle signature.</title>
        <authorList>
            <person name="Morin E."/>
            <person name="San Clemente H."/>
            <person name="Chen E.C.H."/>
            <person name="De La Providencia I."/>
            <person name="Hainaut M."/>
            <person name="Kuo A."/>
            <person name="Kohler A."/>
            <person name="Murat C."/>
            <person name="Tang N."/>
            <person name="Roy S."/>
            <person name="Loubradou J."/>
            <person name="Henrissat B."/>
            <person name="Grigoriev I.V."/>
            <person name="Corradi N."/>
            <person name="Roux C."/>
            <person name="Martin F.M."/>
        </authorList>
    </citation>
    <scope>NUCLEOTIDE SEQUENCE [LARGE SCALE GENOMIC DNA]</scope>
    <source>
        <strain evidence="1 2">DAOM 227022</strain>
    </source>
</reference>
<dbReference type="GO" id="GO:0003676">
    <property type="term" value="F:nucleic acid binding"/>
    <property type="evidence" value="ECO:0007669"/>
    <property type="project" value="InterPro"/>
</dbReference>
<name>A0A397SDU6_9GLOM</name>
<dbReference type="GO" id="GO:0008168">
    <property type="term" value="F:methyltransferase activity"/>
    <property type="evidence" value="ECO:0007669"/>
    <property type="project" value="InterPro"/>
</dbReference>
<accession>A0A397SDU6</accession>
<proteinExistence type="predicted"/>
<protein>
    <submittedName>
        <fullName evidence="1">Uncharacterized protein</fullName>
    </submittedName>
</protein>
<dbReference type="GO" id="GO:0032259">
    <property type="term" value="P:methylation"/>
    <property type="evidence" value="ECO:0007669"/>
    <property type="project" value="InterPro"/>
</dbReference>